<evidence type="ECO:0008006" key="3">
    <source>
        <dbReference type="Google" id="ProtNLM"/>
    </source>
</evidence>
<comment type="caution">
    <text evidence="1">The sequence shown here is derived from an EMBL/GenBank/DDBJ whole genome shotgun (WGS) entry which is preliminary data.</text>
</comment>
<dbReference type="InterPro" id="IPR011008">
    <property type="entry name" value="Dimeric_a/b-barrel"/>
</dbReference>
<organism evidence="1 2">
    <name type="scientific">Streptomyces sparsogenes DSM 40356</name>
    <dbReference type="NCBI Taxonomy" id="1331668"/>
    <lineage>
        <taxon>Bacteria</taxon>
        <taxon>Bacillati</taxon>
        <taxon>Actinomycetota</taxon>
        <taxon>Actinomycetes</taxon>
        <taxon>Kitasatosporales</taxon>
        <taxon>Streptomycetaceae</taxon>
        <taxon>Streptomyces</taxon>
    </lineage>
</organism>
<dbReference type="GeneID" id="96744013"/>
<name>A0A1R1SLH7_9ACTN</name>
<evidence type="ECO:0000313" key="2">
    <source>
        <dbReference type="Proteomes" id="UP000186168"/>
    </source>
</evidence>
<sequence>MHAALVTLTIDPAQAPAAAAALVDDVLPRIRSAPGFLTGYWLEPVDGRGFSMTVFETEAQARAATPPALGWTAPGVTIESVEFRRVAVATSQDEASG</sequence>
<dbReference type="SUPFAM" id="SSF54909">
    <property type="entry name" value="Dimeric alpha+beta barrel"/>
    <property type="match status" value="1"/>
</dbReference>
<dbReference type="RefSeq" id="WP_065962497.1">
    <property type="nucleotide sequence ID" value="NZ_ASQP01000185.1"/>
</dbReference>
<dbReference type="AlphaFoldDB" id="A0A1R1SLH7"/>
<gene>
    <name evidence="1" type="ORF">SPAR_12708</name>
</gene>
<keyword evidence="2" id="KW-1185">Reference proteome</keyword>
<reference evidence="1 2" key="1">
    <citation type="submission" date="2013-05" db="EMBL/GenBank/DDBJ databases">
        <title>Genome sequence of Streptomyces sparsogenes DSM 40356.</title>
        <authorList>
            <person name="Coyne S."/>
            <person name="Seebeck F.P."/>
        </authorList>
    </citation>
    <scope>NUCLEOTIDE SEQUENCE [LARGE SCALE GENOMIC DNA]</scope>
    <source>
        <strain evidence="1 2">DSM 40356</strain>
    </source>
</reference>
<proteinExistence type="predicted"/>
<evidence type="ECO:0000313" key="1">
    <source>
        <dbReference type="EMBL" id="OMI39082.1"/>
    </source>
</evidence>
<dbReference type="Gene3D" id="3.30.70.100">
    <property type="match status" value="1"/>
</dbReference>
<dbReference type="EMBL" id="ASQP01000185">
    <property type="protein sequence ID" value="OMI39082.1"/>
    <property type="molecule type" value="Genomic_DNA"/>
</dbReference>
<accession>A0A1R1SLH7</accession>
<protein>
    <recommendedName>
        <fullName evidence="3">ABM domain-containing protein</fullName>
    </recommendedName>
</protein>
<dbReference type="Proteomes" id="UP000186168">
    <property type="component" value="Unassembled WGS sequence"/>
</dbReference>